<dbReference type="EMBL" id="BJMV01000018">
    <property type="protein sequence ID" value="GEB86578.1"/>
    <property type="molecule type" value="Genomic_DNA"/>
</dbReference>
<sequence length="60" mass="6853">MPWLFRSANRERQGFPFCGYVIGGPRMGWLGLAAQHASCLPFNLPVYRVSDKIKKRKNSV</sequence>
<accession>A0A4Y3TXV7</accession>
<evidence type="ECO:0000313" key="2">
    <source>
        <dbReference type="Proteomes" id="UP000317730"/>
    </source>
</evidence>
<comment type="caution">
    <text evidence="1">The sequence shown here is derived from an EMBL/GenBank/DDBJ whole genome shotgun (WGS) entry which is preliminary data.</text>
</comment>
<keyword evidence="2" id="KW-1185">Reference proteome</keyword>
<protein>
    <submittedName>
        <fullName evidence="1">Uncharacterized protein</fullName>
    </submittedName>
</protein>
<organism evidence="1 2">
    <name type="scientific">Acetobacter peroxydans</name>
    <dbReference type="NCBI Taxonomy" id="104098"/>
    <lineage>
        <taxon>Bacteria</taxon>
        <taxon>Pseudomonadati</taxon>
        <taxon>Pseudomonadota</taxon>
        <taxon>Alphaproteobacteria</taxon>
        <taxon>Acetobacterales</taxon>
        <taxon>Acetobacteraceae</taxon>
        <taxon>Acetobacter</taxon>
    </lineage>
</organism>
<dbReference type="AlphaFoldDB" id="A0A4Y3TXV7"/>
<proteinExistence type="predicted"/>
<evidence type="ECO:0000313" key="1">
    <source>
        <dbReference type="EMBL" id="GEB86578.1"/>
    </source>
</evidence>
<dbReference type="Proteomes" id="UP000317730">
    <property type="component" value="Unassembled WGS sequence"/>
</dbReference>
<reference evidence="1 2" key="1">
    <citation type="submission" date="2019-06" db="EMBL/GenBank/DDBJ databases">
        <title>Whole genome shotgun sequence of Acetobacter peroxydans NBRC 13755.</title>
        <authorList>
            <person name="Hosoyama A."/>
            <person name="Uohara A."/>
            <person name="Ohji S."/>
            <person name="Ichikawa N."/>
        </authorList>
    </citation>
    <scope>NUCLEOTIDE SEQUENCE [LARGE SCALE GENOMIC DNA]</scope>
    <source>
        <strain evidence="1 2">NBRC 13755</strain>
    </source>
</reference>
<name>A0A4Y3TXV7_9PROT</name>
<gene>
    <name evidence="1" type="ORF">APE01nite_23750</name>
</gene>